<dbReference type="EMBL" id="JADION010000028">
    <property type="protein sequence ID" value="MBF4102771.1"/>
    <property type="molecule type" value="Genomic_DNA"/>
</dbReference>
<comment type="caution">
    <text evidence="1">The sequence shown here is derived from an EMBL/GenBank/DDBJ whole genome shotgun (WGS) entry which is preliminary data.</text>
</comment>
<proteinExistence type="predicted"/>
<accession>A0A930Y594</accession>
<gene>
    <name evidence="1" type="ORF">INT80_09825</name>
</gene>
<organism evidence="1">
    <name type="scientific">Gallibacterium anatis</name>
    <dbReference type="NCBI Taxonomy" id="750"/>
    <lineage>
        <taxon>Bacteria</taxon>
        <taxon>Pseudomonadati</taxon>
        <taxon>Pseudomonadota</taxon>
        <taxon>Gammaproteobacteria</taxon>
        <taxon>Pasteurellales</taxon>
        <taxon>Pasteurellaceae</taxon>
        <taxon>Gallibacterium</taxon>
    </lineage>
</organism>
<sequence length="48" mass="5560">MITTTTFVGDLARFHTGTFRIADIPDCYRYNNDDVSADLTLFTFGRYF</sequence>
<reference evidence="1" key="1">
    <citation type="submission" date="2020-11" db="EMBL/GenBank/DDBJ databases">
        <title>Gallibacterium anatis 1637, full genome, WGS.</title>
        <authorList>
            <person name="Laishevtcev A.I."/>
            <person name="Yakimova E.A."/>
            <person name="Petkovich D."/>
            <person name="Stepanova T.V."/>
            <person name="Kalendr R.S."/>
            <person name="Rubalsky E.O."/>
            <person name="Zulkarneev E.R."/>
            <person name="Aleshkin A.V."/>
        </authorList>
    </citation>
    <scope>NUCLEOTIDE SEQUENCE</scope>
    <source>
        <strain evidence="1">1637</strain>
    </source>
</reference>
<name>A0A930Y594_9PAST</name>
<protein>
    <submittedName>
        <fullName evidence="1">Uncharacterized protein</fullName>
    </submittedName>
</protein>
<dbReference type="AlphaFoldDB" id="A0A930Y594"/>
<evidence type="ECO:0000313" key="1">
    <source>
        <dbReference type="EMBL" id="MBF4102771.1"/>
    </source>
</evidence>